<dbReference type="GO" id="GO:0010112">
    <property type="term" value="P:regulation of systemic acquired resistance"/>
    <property type="evidence" value="ECO:0007669"/>
    <property type="project" value="InterPro"/>
</dbReference>
<gene>
    <name evidence="5" type="ORF">Taro_049261</name>
</gene>
<feature type="compositionally biased region" description="Basic and acidic residues" evidence="4">
    <location>
        <begin position="102"/>
        <end position="114"/>
    </location>
</feature>
<dbReference type="EMBL" id="NMUH01006947">
    <property type="protein sequence ID" value="MQM16305.1"/>
    <property type="molecule type" value="Genomic_DNA"/>
</dbReference>
<dbReference type="GO" id="GO:0005634">
    <property type="term" value="C:nucleus"/>
    <property type="evidence" value="ECO:0007669"/>
    <property type="project" value="UniProtKB-SubCell"/>
</dbReference>
<evidence type="ECO:0000256" key="1">
    <source>
        <dbReference type="ARBA" id="ARBA00004123"/>
    </source>
</evidence>
<dbReference type="OrthoDB" id="1304316at2759"/>
<evidence type="ECO:0000313" key="5">
    <source>
        <dbReference type="EMBL" id="MQM16305.1"/>
    </source>
</evidence>
<evidence type="ECO:0000256" key="4">
    <source>
        <dbReference type="SAM" id="MobiDB-lite"/>
    </source>
</evidence>
<accession>A0A843XAG3</accession>
<feature type="region of interest" description="Disordered" evidence="4">
    <location>
        <begin position="1"/>
        <end position="33"/>
    </location>
</feature>
<comment type="subcellular location">
    <subcellularLocation>
        <location evidence="1">Nucleus</location>
    </subcellularLocation>
</comment>
<organism evidence="5 6">
    <name type="scientific">Colocasia esculenta</name>
    <name type="common">Wild taro</name>
    <name type="synonym">Arum esculentum</name>
    <dbReference type="NCBI Taxonomy" id="4460"/>
    <lineage>
        <taxon>Eukaryota</taxon>
        <taxon>Viridiplantae</taxon>
        <taxon>Streptophyta</taxon>
        <taxon>Embryophyta</taxon>
        <taxon>Tracheophyta</taxon>
        <taxon>Spermatophyta</taxon>
        <taxon>Magnoliopsida</taxon>
        <taxon>Liliopsida</taxon>
        <taxon>Araceae</taxon>
        <taxon>Aroideae</taxon>
        <taxon>Colocasieae</taxon>
        <taxon>Colocasia</taxon>
    </lineage>
</organism>
<dbReference type="PANTHER" id="PTHR33669">
    <property type="entry name" value="PROTEIN NEGATIVE REGULATOR OF RESISTANCE"/>
    <property type="match status" value="1"/>
</dbReference>
<dbReference type="PANTHER" id="PTHR33669:SF14">
    <property type="entry name" value="NRR REPRESSOR HOMOLOG 3"/>
    <property type="match status" value="1"/>
</dbReference>
<comment type="similarity">
    <text evidence="2">Belongs to the NPR1-interactor family.</text>
</comment>
<dbReference type="Pfam" id="PF15699">
    <property type="entry name" value="NPR1_interact"/>
    <property type="match status" value="1"/>
</dbReference>
<evidence type="ECO:0000256" key="2">
    <source>
        <dbReference type="ARBA" id="ARBA00009937"/>
    </source>
</evidence>
<keyword evidence="3" id="KW-0539">Nucleus</keyword>
<reference evidence="5" key="1">
    <citation type="submission" date="2017-07" db="EMBL/GenBank/DDBJ databases">
        <title>Taro Niue Genome Assembly and Annotation.</title>
        <authorList>
            <person name="Atibalentja N."/>
            <person name="Keating K."/>
            <person name="Fields C.J."/>
        </authorList>
    </citation>
    <scope>NUCLEOTIDE SEQUENCE</scope>
    <source>
        <strain evidence="5">Niue_2</strain>
        <tissue evidence="5">Leaf</tissue>
    </source>
</reference>
<sequence length="124" mass="13804">MEGNAKGKSQGPEDAAGVVSSSSQDVAVEEEEQQMEEFYALLKNIREMREQWRRMVGGDRPRKRSKGESSAPWTPTFEWEDFQGVADLAQGPVTGQSTSEVGRPERGGEKKEQEETSLDLKLSL</sequence>
<comment type="caution">
    <text evidence="5">The sequence shown here is derived from an EMBL/GenBank/DDBJ whole genome shotgun (WGS) entry which is preliminary data.</text>
</comment>
<name>A0A843XAG3_COLES</name>
<evidence type="ECO:0000313" key="6">
    <source>
        <dbReference type="Proteomes" id="UP000652761"/>
    </source>
</evidence>
<evidence type="ECO:0000256" key="3">
    <source>
        <dbReference type="ARBA" id="ARBA00023242"/>
    </source>
</evidence>
<proteinExistence type="inferred from homology"/>
<feature type="region of interest" description="Disordered" evidence="4">
    <location>
        <begin position="54"/>
        <end position="124"/>
    </location>
</feature>
<keyword evidence="6" id="KW-1185">Reference proteome</keyword>
<dbReference type="AlphaFoldDB" id="A0A843XAG3"/>
<dbReference type="Proteomes" id="UP000652761">
    <property type="component" value="Unassembled WGS sequence"/>
</dbReference>
<protein>
    <submittedName>
        <fullName evidence="5">Uncharacterized protein</fullName>
    </submittedName>
</protein>
<dbReference type="InterPro" id="IPR031425">
    <property type="entry name" value="NPR1/NH1-interacting"/>
</dbReference>